<dbReference type="InterPro" id="IPR010127">
    <property type="entry name" value="Phasin_subfam-1"/>
</dbReference>
<reference evidence="2 3" key="1">
    <citation type="submission" date="2019-08" db="EMBL/GenBank/DDBJ databases">
        <title>Paraburkholderia sp. DCY113.</title>
        <authorList>
            <person name="Kang J."/>
        </authorList>
    </citation>
    <scope>NUCLEOTIDE SEQUENCE [LARGE SCALE GENOMIC DNA]</scope>
    <source>
        <strain evidence="2 3">DCY113</strain>
    </source>
</reference>
<protein>
    <submittedName>
        <fullName evidence="2">Phasin family protein</fullName>
    </submittedName>
</protein>
<keyword evidence="3" id="KW-1185">Reference proteome</keyword>
<dbReference type="AlphaFoldDB" id="A0A5B0GDL6"/>
<comment type="caution">
    <text evidence="2">The sequence shown here is derived from an EMBL/GenBank/DDBJ whole genome shotgun (WGS) entry which is preliminary data.</text>
</comment>
<dbReference type="RefSeq" id="WP_149675353.1">
    <property type="nucleotide sequence ID" value="NZ_VTUZ01000046.1"/>
</dbReference>
<proteinExistence type="predicted"/>
<evidence type="ECO:0000313" key="3">
    <source>
        <dbReference type="Proteomes" id="UP000325273"/>
    </source>
</evidence>
<organism evidence="2 3">
    <name type="scientific">Paraburkholderia panacisoli</name>
    <dbReference type="NCBI Taxonomy" id="2603818"/>
    <lineage>
        <taxon>Bacteria</taxon>
        <taxon>Pseudomonadati</taxon>
        <taxon>Pseudomonadota</taxon>
        <taxon>Betaproteobacteria</taxon>
        <taxon>Burkholderiales</taxon>
        <taxon>Burkholderiaceae</taxon>
        <taxon>Paraburkholderia</taxon>
    </lineage>
</organism>
<evidence type="ECO:0000259" key="1">
    <source>
        <dbReference type="Pfam" id="PF09361"/>
    </source>
</evidence>
<evidence type="ECO:0000313" key="2">
    <source>
        <dbReference type="EMBL" id="KAA0999989.1"/>
    </source>
</evidence>
<sequence length="133" mass="14294">MSTLIPQCLVDAQNTGIQQLFAFSSTAFDAIEKLTELNLQVVKATLAENQALMAKALSAKPEELVALSTSLAKPTAEKIAAYSRHVYEIMSGVQIALTANAPSQYQQHVRDAQGFVENLTKNASLGTNIVEAE</sequence>
<name>A0A5B0GDL6_9BURK</name>
<accession>A0A5B0GDL6</accession>
<dbReference type="EMBL" id="VTUZ01000046">
    <property type="protein sequence ID" value="KAA0999989.1"/>
    <property type="molecule type" value="Genomic_DNA"/>
</dbReference>
<dbReference type="Proteomes" id="UP000325273">
    <property type="component" value="Unassembled WGS sequence"/>
</dbReference>
<gene>
    <name evidence="2" type="ORF">FVF58_41060</name>
</gene>
<feature type="domain" description="Phasin" evidence="1">
    <location>
        <begin position="11"/>
        <end position="99"/>
    </location>
</feature>
<dbReference type="Pfam" id="PF09361">
    <property type="entry name" value="Phasin_2"/>
    <property type="match status" value="1"/>
</dbReference>
<dbReference type="InterPro" id="IPR018968">
    <property type="entry name" value="Phasin"/>
</dbReference>
<dbReference type="NCBIfam" id="TIGR01841">
    <property type="entry name" value="phasin"/>
    <property type="match status" value="1"/>
</dbReference>